<dbReference type="PANTHER" id="PTHR14383">
    <property type="entry name" value="SWAP-70 RECOMBINASE"/>
    <property type="match status" value="1"/>
</dbReference>
<feature type="domain" description="PH" evidence="2">
    <location>
        <begin position="215"/>
        <end position="335"/>
    </location>
</feature>
<dbReference type="Pfam" id="PF25530">
    <property type="entry name" value="EF-hand_SWAP70_N"/>
    <property type="match status" value="1"/>
</dbReference>
<dbReference type="InterPro" id="IPR011992">
    <property type="entry name" value="EF-hand-dom_pair"/>
</dbReference>
<feature type="compositionally biased region" description="Basic and acidic residues" evidence="1">
    <location>
        <begin position="301"/>
        <end position="335"/>
    </location>
</feature>
<dbReference type="CDD" id="cd13273">
    <property type="entry name" value="PH_SWAP-70"/>
    <property type="match status" value="1"/>
</dbReference>
<reference evidence="3" key="1">
    <citation type="submission" date="2025-08" db="UniProtKB">
        <authorList>
            <consortium name="Ensembl"/>
        </authorList>
    </citation>
    <scope>IDENTIFICATION</scope>
</reference>
<reference evidence="3" key="2">
    <citation type="submission" date="2025-09" db="UniProtKB">
        <authorList>
            <consortium name="Ensembl"/>
        </authorList>
    </citation>
    <scope>IDENTIFICATION</scope>
</reference>
<evidence type="ECO:0000259" key="2">
    <source>
        <dbReference type="PROSITE" id="PS50003"/>
    </source>
</evidence>
<keyword evidence="4" id="KW-1185">Reference proteome</keyword>
<dbReference type="InterPro" id="IPR011993">
    <property type="entry name" value="PH-like_dom_sf"/>
</dbReference>
<dbReference type="GO" id="GO:0005634">
    <property type="term" value="C:nucleus"/>
    <property type="evidence" value="ECO:0007669"/>
    <property type="project" value="TreeGrafter"/>
</dbReference>
<dbReference type="SMART" id="SM00233">
    <property type="entry name" value="PH"/>
    <property type="match status" value="1"/>
</dbReference>
<dbReference type="InterPro" id="IPR001849">
    <property type="entry name" value="PH_domain"/>
</dbReference>
<dbReference type="GO" id="GO:0005737">
    <property type="term" value="C:cytoplasm"/>
    <property type="evidence" value="ECO:0007669"/>
    <property type="project" value="TreeGrafter"/>
</dbReference>
<dbReference type="InterPro" id="IPR057837">
    <property type="entry name" value="PH_SWAP70"/>
</dbReference>
<organism evidence="3 4">
    <name type="scientific">Salmo trutta</name>
    <name type="common">Brown trout</name>
    <dbReference type="NCBI Taxonomy" id="8032"/>
    <lineage>
        <taxon>Eukaryota</taxon>
        <taxon>Metazoa</taxon>
        <taxon>Chordata</taxon>
        <taxon>Craniata</taxon>
        <taxon>Vertebrata</taxon>
        <taxon>Euteleostomi</taxon>
        <taxon>Actinopterygii</taxon>
        <taxon>Neopterygii</taxon>
        <taxon>Teleostei</taxon>
        <taxon>Protacanthopterygii</taxon>
        <taxon>Salmoniformes</taxon>
        <taxon>Salmonidae</taxon>
        <taxon>Salmoninae</taxon>
        <taxon>Salmo</taxon>
    </lineage>
</organism>
<sequence length="335" mass="39483">MELQSELLKSIWYAFTSLDMEKCGKVSKSQLKVLSHNLYTVLNIPHDPVALEEHFQDDDNGPVSNHGYMPYLNKYILAKVKEGSYDKETFDDLCWMMTMKKNYRPTSGQGGLLCSLRDCFKLFCLFNLLSEDHYPLIMIPQEVEYLLKKISTAMNQEWDGKPLEDLLSQDASVQEEGMSVWVFLDHMGAGRLLRVSNAGAFSLALDQVFLEMYHNVLKRGYMWKKGHVRRNWMERWFVLRPSFMAYYAREDLKDKKGEILLDQNCVVEAIPDRDGKRCLFCVKTTSKTYEMSAADQRQRRRREEEEKEREQQKEVQRELERQLEEAEKVRSYTEE</sequence>
<dbReference type="Proteomes" id="UP000472277">
    <property type="component" value="Chromosome 40"/>
</dbReference>
<name>A0A674DDW0_SALTR</name>
<protein>
    <submittedName>
        <fullName evidence="3">Differentially expressed in FDCP 6-like</fullName>
    </submittedName>
</protein>
<dbReference type="SUPFAM" id="SSF47473">
    <property type="entry name" value="EF-hand"/>
    <property type="match status" value="1"/>
</dbReference>
<dbReference type="SUPFAM" id="SSF50729">
    <property type="entry name" value="PH domain-like"/>
    <property type="match status" value="1"/>
</dbReference>
<feature type="region of interest" description="Disordered" evidence="1">
    <location>
        <begin position="292"/>
        <end position="335"/>
    </location>
</feature>
<dbReference type="Pfam" id="PF00169">
    <property type="entry name" value="PH"/>
    <property type="match status" value="1"/>
</dbReference>
<evidence type="ECO:0000256" key="1">
    <source>
        <dbReference type="SAM" id="MobiDB-lite"/>
    </source>
</evidence>
<dbReference type="GeneTree" id="ENSGT00950000183017"/>
<gene>
    <name evidence="3" type="primary">LOC115180634</name>
</gene>
<proteinExistence type="predicted"/>
<dbReference type="InterPro" id="IPR057836">
    <property type="entry name" value="EF-hand_SWAP70_N"/>
</dbReference>
<accession>A0A674DDW0</accession>
<dbReference type="AlphaFoldDB" id="A0A674DDW0"/>
<dbReference type="PANTHER" id="PTHR14383:SF2">
    <property type="entry name" value="DIFFERENTIALLY EXPRESSED IN FDCP 6 HOMOLOG"/>
    <property type="match status" value="1"/>
</dbReference>
<dbReference type="Ensembl" id="ENSSTUT00000100471.1">
    <property type="protein sequence ID" value="ENSSTUP00000093888.1"/>
    <property type="gene ID" value="ENSSTUG00000041805.1"/>
</dbReference>
<evidence type="ECO:0000313" key="3">
    <source>
        <dbReference type="Ensembl" id="ENSSTUP00000093888.1"/>
    </source>
</evidence>
<dbReference type="PROSITE" id="PS50003">
    <property type="entry name" value="PH_DOMAIN"/>
    <property type="match status" value="1"/>
</dbReference>
<evidence type="ECO:0000313" key="4">
    <source>
        <dbReference type="Proteomes" id="UP000472277"/>
    </source>
</evidence>
<dbReference type="Gene3D" id="2.30.29.30">
    <property type="entry name" value="Pleckstrin-homology domain (PH domain)/Phosphotyrosine-binding domain (PTB)"/>
    <property type="match status" value="1"/>
</dbReference>